<dbReference type="RefSeq" id="WP_021128565.1">
    <property type="nucleotide sequence ID" value="NZ_BDJI01000002.1"/>
</dbReference>
<dbReference type="Gene3D" id="3.40.50.300">
    <property type="entry name" value="P-loop containing nucleotide triphosphate hydrolases"/>
    <property type="match status" value="1"/>
</dbReference>
<dbReference type="InterPro" id="IPR027417">
    <property type="entry name" value="P-loop_NTPase"/>
</dbReference>
<dbReference type="AlphaFoldDB" id="A0A0A8W6X4"/>
<dbReference type="eggNOG" id="COG1136">
    <property type="taxonomic scope" value="Bacteria"/>
</dbReference>
<dbReference type="PROSITE" id="PS50893">
    <property type="entry name" value="ABC_TRANSPORTER_2"/>
    <property type="match status" value="1"/>
</dbReference>
<dbReference type="Pfam" id="PF00005">
    <property type="entry name" value="ABC_tran"/>
    <property type="match status" value="1"/>
</dbReference>
<keyword evidence="2" id="KW-0813">Transport</keyword>
<dbReference type="GO" id="GO:0098796">
    <property type="term" value="C:membrane protein complex"/>
    <property type="evidence" value="ECO:0007669"/>
    <property type="project" value="UniProtKB-ARBA"/>
</dbReference>
<evidence type="ECO:0000259" key="5">
    <source>
        <dbReference type="PROSITE" id="PS50893"/>
    </source>
</evidence>
<dbReference type="SUPFAM" id="SSF52540">
    <property type="entry name" value="P-loop containing nucleoside triphosphate hydrolases"/>
    <property type="match status" value="1"/>
</dbReference>
<dbReference type="GO" id="GO:0016887">
    <property type="term" value="F:ATP hydrolysis activity"/>
    <property type="evidence" value="ECO:0007669"/>
    <property type="project" value="InterPro"/>
</dbReference>
<protein>
    <submittedName>
        <fullName evidence="7">ABC transporter ATP-binding protein</fullName>
        <ecNumber evidence="7">3.6.3.-</ecNumber>
    </submittedName>
</protein>
<dbReference type="PANTHER" id="PTHR42798">
    <property type="entry name" value="LIPOPROTEIN-RELEASING SYSTEM ATP-BINDING PROTEIN LOLD"/>
    <property type="match status" value="1"/>
</dbReference>
<dbReference type="SMART" id="SM00382">
    <property type="entry name" value="AAA"/>
    <property type="match status" value="1"/>
</dbReference>
<dbReference type="CDD" id="cd03255">
    <property type="entry name" value="ABC_MJ0796_LolCDE_FtsE"/>
    <property type="match status" value="1"/>
</dbReference>
<dbReference type="Proteomes" id="UP000049685">
    <property type="component" value="Unassembled WGS sequence"/>
</dbReference>
<evidence type="ECO:0000313" key="7">
    <source>
        <dbReference type="EMBL" id="CEQ02899.1"/>
    </source>
</evidence>
<dbReference type="OrthoDB" id="9802264at2"/>
<keyword evidence="7" id="KW-0378">Hydrolase</keyword>
<comment type="similarity">
    <text evidence="1">Belongs to the ABC transporter superfamily.</text>
</comment>
<dbReference type="EC" id="3.6.3.-" evidence="7"/>
<dbReference type="InterPro" id="IPR003439">
    <property type="entry name" value="ABC_transporter-like_ATP-bd"/>
</dbReference>
<dbReference type="Proteomes" id="UP000049127">
    <property type="component" value="Unassembled WGS sequence"/>
</dbReference>
<evidence type="ECO:0000256" key="4">
    <source>
        <dbReference type="ARBA" id="ARBA00022840"/>
    </source>
</evidence>
<dbReference type="GO" id="GO:0022857">
    <property type="term" value="F:transmembrane transporter activity"/>
    <property type="evidence" value="ECO:0007669"/>
    <property type="project" value="UniProtKB-ARBA"/>
</dbReference>
<reference evidence="8 9" key="1">
    <citation type="submission" date="2015-01" db="EMBL/GenBank/DDBJ databases">
        <authorList>
            <person name="Aslett A.Martin."/>
            <person name="De Silva Nishadi"/>
        </authorList>
    </citation>
    <scope>NUCLEOTIDE SEQUENCE [LARGE SCALE GENOMIC DNA]</scope>
    <source>
        <strain evidence="7 8">R28058</strain>
        <strain evidence="9">UMC4404</strain>
    </source>
</reference>
<dbReference type="EMBL" id="CDNY01000003">
    <property type="protein sequence ID" value="CEO32644.1"/>
    <property type="molecule type" value="Genomic_DNA"/>
</dbReference>
<keyword evidence="3" id="KW-0547">Nucleotide-binding</keyword>
<dbReference type="FunFam" id="3.40.50.300:FF:000032">
    <property type="entry name" value="Export ABC transporter ATP-binding protein"/>
    <property type="match status" value="1"/>
</dbReference>
<dbReference type="GO" id="GO:0005524">
    <property type="term" value="F:ATP binding"/>
    <property type="evidence" value="ECO:0007669"/>
    <property type="project" value="UniProtKB-KW"/>
</dbReference>
<sequence>MLKVNNLYKSYKTGNMNYDVLKNISFYVKKGEFVAVMGPSGSGKTTLLNCISCFVPFEKGEILLGGENISGLNEESLADIRNQKLGFVFQDFMLLDGLSVVENICLPQIIADKDVTKMEVLANKLCNTFGISHIKDKYPAEISGGEKQRSAVARALINKPYIILADEPTGNLDSKSCRAVIDSFVQAKKELGATVFMVTHDSFAASFCDRVIVLKDGEVYTELTKTTSRIEFMDKLLDTLKKLGGDDYDNE</sequence>
<organism evidence="7 8">
    <name type="scientific">Paraclostridium sordellii</name>
    <name type="common">Clostridium sordellii</name>
    <dbReference type="NCBI Taxonomy" id="1505"/>
    <lineage>
        <taxon>Bacteria</taxon>
        <taxon>Bacillati</taxon>
        <taxon>Bacillota</taxon>
        <taxon>Clostridia</taxon>
        <taxon>Peptostreptococcales</taxon>
        <taxon>Peptostreptococcaceae</taxon>
        <taxon>Paraclostridium</taxon>
    </lineage>
</organism>
<gene>
    <name evidence="7" type="primary">lolD_4</name>
    <name evidence="6" type="synonym">lolD_3</name>
    <name evidence="7" type="ORF">R28058_06321</name>
    <name evidence="6" type="ORF">UMC4404_06241</name>
</gene>
<accession>A0A0A8W6X4</accession>
<evidence type="ECO:0000256" key="2">
    <source>
        <dbReference type="ARBA" id="ARBA00022448"/>
    </source>
</evidence>
<dbReference type="PATRIC" id="fig|1505.7.peg.928"/>
<dbReference type="InterPro" id="IPR017911">
    <property type="entry name" value="MacB-like_ATP-bd"/>
</dbReference>
<keyword evidence="4 7" id="KW-0067">ATP-binding</keyword>
<reference evidence="6" key="2">
    <citation type="submission" date="2015-01" db="EMBL/GenBank/DDBJ databases">
        <authorList>
            <person name="Aslett M.A."/>
            <person name="De Silva N."/>
        </authorList>
    </citation>
    <scope>NUCLEOTIDE SEQUENCE</scope>
    <source>
        <strain evidence="6">UMC4404</strain>
    </source>
</reference>
<evidence type="ECO:0000256" key="3">
    <source>
        <dbReference type="ARBA" id="ARBA00022741"/>
    </source>
</evidence>
<proteinExistence type="inferred from homology"/>
<evidence type="ECO:0000313" key="8">
    <source>
        <dbReference type="Proteomes" id="UP000049127"/>
    </source>
</evidence>
<dbReference type="EMBL" id="CEKZ01000003">
    <property type="protein sequence ID" value="CEQ02899.1"/>
    <property type="molecule type" value="Genomic_DNA"/>
</dbReference>
<dbReference type="PANTHER" id="PTHR42798:SF7">
    <property type="entry name" value="ALPHA-D-RIBOSE 1-METHYLPHOSPHONATE 5-TRIPHOSPHATE SYNTHASE SUBUNIT PHNL"/>
    <property type="match status" value="1"/>
</dbReference>
<name>A0A0A8W6X4_PARSO</name>
<dbReference type="InterPro" id="IPR003593">
    <property type="entry name" value="AAA+_ATPase"/>
</dbReference>
<evidence type="ECO:0000313" key="6">
    <source>
        <dbReference type="EMBL" id="CEO32644.1"/>
    </source>
</evidence>
<feature type="domain" description="ABC transporter" evidence="5">
    <location>
        <begin position="2"/>
        <end position="241"/>
    </location>
</feature>
<evidence type="ECO:0000313" key="9">
    <source>
        <dbReference type="Proteomes" id="UP000049685"/>
    </source>
</evidence>
<evidence type="ECO:0000256" key="1">
    <source>
        <dbReference type="ARBA" id="ARBA00005417"/>
    </source>
</evidence>